<name>A0A1I4BZU5_9PSEU</name>
<evidence type="ECO:0000259" key="3">
    <source>
        <dbReference type="Pfam" id="PF14417"/>
    </source>
</evidence>
<dbReference type="InterPro" id="IPR003594">
    <property type="entry name" value="HATPase_dom"/>
</dbReference>
<dbReference type="PANTHER" id="PTHR35526">
    <property type="entry name" value="ANTI-SIGMA-F FACTOR RSBW-RELATED"/>
    <property type="match status" value="1"/>
</dbReference>
<evidence type="ECO:0000313" key="5">
    <source>
        <dbReference type="Proteomes" id="UP000199025"/>
    </source>
</evidence>
<feature type="domain" description="Histidine kinase/HSP90-like ATPase" evidence="2">
    <location>
        <begin position="204"/>
        <end position="312"/>
    </location>
</feature>
<evidence type="ECO:0000256" key="1">
    <source>
        <dbReference type="ARBA" id="ARBA00022527"/>
    </source>
</evidence>
<dbReference type="InterPro" id="IPR050267">
    <property type="entry name" value="Anti-sigma-factor_SerPK"/>
</dbReference>
<dbReference type="EMBL" id="FORP01000031">
    <property type="protein sequence ID" value="SFK74322.1"/>
    <property type="molecule type" value="Genomic_DNA"/>
</dbReference>
<accession>A0A1I4BZU5</accession>
<dbReference type="InterPro" id="IPR025847">
    <property type="entry name" value="MEDS_domain"/>
</dbReference>
<dbReference type="Pfam" id="PF14417">
    <property type="entry name" value="MEDS"/>
    <property type="match status" value="1"/>
</dbReference>
<keyword evidence="5" id="KW-1185">Reference proteome</keyword>
<proteinExistence type="predicted"/>
<dbReference type="NCBIfam" id="NF041045">
    <property type="entry name" value="RsbA_anti_sig"/>
    <property type="match status" value="1"/>
</dbReference>
<dbReference type="PANTHER" id="PTHR35526:SF3">
    <property type="entry name" value="ANTI-SIGMA-F FACTOR RSBW"/>
    <property type="match status" value="1"/>
</dbReference>
<dbReference type="GO" id="GO:0004674">
    <property type="term" value="F:protein serine/threonine kinase activity"/>
    <property type="evidence" value="ECO:0007669"/>
    <property type="project" value="UniProtKB-KW"/>
</dbReference>
<feature type="domain" description="MEDS" evidence="3">
    <location>
        <begin position="14"/>
        <end position="156"/>
    </location>
</feature>
<gene>
    <name evidence="4" type="ORF">SAMN05421835_13159</name>
</gene>
<keyword evidence="4" id="KW-0808">Transferase</keyword>
<keyword evidence="1" id="KW-0723">Serine/threonine-protein kinase</keyword>
<dbReference type="AlphaFoldDB" id="A0A1I4BZU5"/>
<reference evidence="4 5" key="1">
    <citation type="submission" date="2016-10" db="EMBL/GenBank/DDBJ databases">
        <authorList>
            <person name="de Groot N.N."/>
        </authorList>
    </citation>
    <scope>NUCLEOTIDE SEQUENCE [LARGE SCALE GENOMIC DNA]</scope>
    <source>
        <strain evidence="4 5">DSM 44468</strain>
    </source>
</reference>
<dbReference type="InterPro" id="IPR036890">
    <property type="entry name" value="HATPase_C_sf"/>
</dbReference>
<dbReference type="InterPro" id="IPR047718">
    <property type="entry name" value="RsbA-like_anti_sig"/>
</dbReference>
<dbReference type="CDD" id="cd16936">
    <property type="entry name" value="HATPase_RsbW-like"/>
    <property type="match status" value="1"/>
</dbReference>
<organism evidence="4 5">
    <name type="scientific">Amycolatopsis sacchari</name>
    <dbReference type="NCBI Taxonomy" id="115433"/>
    <lineage>
        <taxon>Bacteria</taxon>
        <taxon>Bacillati</taxon>
        <taxon>Actinomycetota</taxon>
        <taxon>Actinomycetes</taxon>
        <taxon>Pseudonocardiales</taxon>
        <taxon>Pseudonocardiaceae</taxon>
        <taxon>Amycolatopsis</taxon>
    </lineage>
</organism>
<keyword evidence="4" id="KW-0418">Kinase</keyword>
<dbReference type="Gene3D" id="3.30.565.10">
    <property type="entry name" value="Histidine kinase-like ATPase, C-terminal domain"/>
    <property type="match status" value="1"/>
</dbReference>
<dbReference type="RefSeq" id="WP_091515631.1">
    <property type="nucleotide sequence ID" value="NZ_FORP01000031.1"/>
</dbReference>
<dbReference type="STRING" id="115433.SAMN05421835_13159"/>
<dbReference type="Pfam" id="PF13581">
    <property type="entry name" value="HATPase_c_2"/>
    <property type="match status" value="1"/>
</dbReference>
<dbReference type="Proteomes" id="UP000199025">
    <property type="component" value="Unassembled WGS sequence"/>
</dbReference>
<dbReference type="OrthoDB" id="4088450at2"/>
<protein>
    <submittedName>
        <fullName evidence="4">Anti-sigma regulatory factor (Ser/Thr protein kinase)</fullName>
    </submittedName>
</protein>
<evidence type="ECO:0000259" key="2">
    <source>
        <dbReference type="Pfam" id="PF13581"/>
    </source>
</evidence>
<dbReference type="SUPFAM" id="SSF55874">
    <property type="entry name" value="ATPase domain of HSP90 chaperone/DNA topoisomerase II/histidine kinase"/>
    <property type="match status" value="1"/>
</dbReference>
<sequence>MRSGAAAGHTGYYHETAFYSSDQELLDVVVPFLEDGLAAGEPVLVAFGPVNQRLLTSAMDTSKLTVIAGEEQYLRPASAIRRYRELFARYVEQGVSQIRVVGDVPHPGVGEPWDWWARYEAVVNHAYDDFPLWGLCPYDVRITPEHVLADVARTHPHVATPDGGHLDNDGYRDPAGFLPTWRDAPRPGPEPGPPSAELVGPTAADARRVVRAALAGTGIDADRAEDFVMAVSEAVTNASVHGKPPVRLRIWPGDDRAVATVTDGGEGPVDPFAGLLATAETRSAGVGLWMAHQICRHVSLYRDEEGFTVRLVC</sequence>
<evidence type="ECO:0000313" key="4">
    <source>
        <dbReference type="EMBL" id="SFK74322.1"/>
    </source>
</evidence>